<dbReference type="GO" id="GO:0004252">
    <property type="term" value="F:serine-type endopeptidase activity"/>
    <property type="evidence" value="ECO:0007669"/>
    <property type="project" value="InterPro"/>
</dbReference>
<dbReference type="Pfam" id="PF13180">
    <property type="entry name" value="PDZ_2"/>
    <property type="match status" value="1"/>
</dbReference>
<evidence type="ECO:0000256" key="2">
    <source>
        <dbReference type="ARBA" id="ARBA00022801"/>
    </source>
</evidence>
<feature type="compositionally biased region" description="Polar residues" evidence="3">
    <location>
        <begin position="1"/>
        <end position="12"/>
    </location>
</feature>
<accession>A0AA41WAZ5</accession>
<dbReference type="PROSITE" id="PS50106">
    <property type="entry name" value="PDZ"/>
    <property type="match status" value="1"/>
</dbReference>
<dbReference type="GO" id="GO:0006508">
    <property type="term" value="P:proteolysis"/>
    <property type="evidence" value="ECO:0007669"/>
    <property type="project" value="UniProtKB-KW"/>
</dbReference>
<dbReference type="Gene3D" id="2.30.42.10">
    <property type="match status" value="1"/>
</dbReference>
<gene>
    <name evidence="6" type="ORF">NET02_10530</name>
</gene>
<evidence type="ECO:0000256" key="4">
    <source>
        <dbReference type="SAM" id="Phobius"/>
    </source>
</evidence>
<dbReference type="InterPro" id="IPR009003">
    <property type="entry name" value="Peptidase_S1_PA"/>
</dbReference>
<dbReference type="InterPro" id="IPR036034">
    <property type="entry name" value="PDZ_sf"/>
</dbReference>
<dbReference type="Proteomes" id="UP001165306">
    <property type="component" value="Unassembled WGS sequence"/>
</dbReference>
<dbReference type="InterPro" id="IPR051201">
    <property type="entry name" value="Chloro_Bact_Ser_Proteases"/>
</dbReference>
<keyword evidence="4" id="KW-0812">Transmembrane</keyword>
<dbReference type="AlphaFoldDB" id="A0AA41WAZ5"/>
<dbReference type="PANTHER" id="PTHR43343">
    <property type="entry name" value="PEPTIDASE S12"/>
    <property type="match status" value="1"/>
</dbReference>
<evidence type="ECO:0000256" key="1">
    <source>
        <dbReference type="ARBA" id="ARBA00022670"/>
    </source>
</evidence>
<reference evidence="6" key="1">
    <citation type="submission" date="2022-06" db="EMBL/GenBank/DDBJ databases">
        <title>CFH 74404 Thermomicrobiaceae sp.</title>
        <authorList>
            <person name="Ming H."/>
            <person name="Li W.-J."/>
            <person name="Zhao Z."/>
        </authorList>
    </citation>
    <scope>NUCLEOTIDE SEQUENCE</scope>
    <source>
        <strain evidence="6">CFH 74404</strain>
    </source>
</reference>
<dbReference type="InterPro" id="IPR001478">
    <property type="entry name" value="PDZ"/>
</dbReference>
<name>A0AA41WAZ5_9BACT</name>
<comment type="caution">
    <text evidence="6">The sequence shown here is derived from an EMBL/GenBank/DDBJ whole genome shotgun (WGS) entry which is preliminary data.</text>
</comment>
<feature type="region of interest" description="Disordered" evidence="3">
    <location>
        <begin position="1"/>
        <end position="24"/>
    </location>
</feature>
<dbReference type="SUPFAM" id="SSF50494">
    <property type="entry name" value="Trypsin-like serine proteases"/>
    <property type="match status" value="1"/>
</dbReference>
<feature type="transmembrane region" description="Helical" evidence="4">
    <location>
        <begin position="29"/>
        <end position="56"/>
    </location>
</feature>
<dbReference type="PANTHER" id="PTHR43343:SF3">
    <property type="entry name" value="PROTEASE DO-LIKE 8, CHLOROPLASTIC"/>
    <property type="match status" value="1"/>
</dbReference>
<dbReference type="SMART" id="SM00228">
    <property type="entry name" value="PDZ"/>
    <property type="match status" value="1"/>
</dbReference>
<protein>
    <submittedName>
        <fullName evidence="6">Trypsin-like peptidase domain-containing protein</fullName>
    </submittedName>
</protein>
<evidence type="ECO:0000256" key="3">
    <source>
        <dbReference type="SAM" id="MobiDB-lite"/>
    </source>
</evidence>
<keyword evidence="2" id="KW-0378">Hydrolase</keyword>
<dbReference type="Gene3D" id="2.40.10.120">
    <property type="match status" value="1"/>
</dbReference>
<dbReference type="Pfam" id="PF13365">
    <property type="entry name" value="Trypsin_2"/>
    <property type="match status" value="1"/>
</dbReference>
<keyword evidence="7" id="KW-1185">Reference proteome</keyword>
<sequence length="401" mass="41074">MFDQYQGTSSQGEPEESGRGDTRRRRPRLIALAVAGVMLAVFAVGVAGAAVGLRWLGPEPAPASEPVVMARPVANQTAAPGNVAGAVYDAVGSAVVEIVTSVEGRLGTTPVGGGSGVVVDQRGLVLTAAHVVEGVENVRVRFSNGEVREARVLGTDTGNDLALLQVELPEGIAVAPLGDSDQVRVGDVVVAIGSPFGLEGTVTQGIISAVNRTWQPGDGRTRTGLLQTDAPINPGNSGGPLFNVNGEVIGITTMIESPIRGSVGIGFAVPSNTARRMLPQLEAGAQLQPAWLGISGVTVDAALAREQGLSIDRGVLVASVVPDSPADQAGLRGGEDTGDGTVPRGGDIIVAIDGTTIETMDQLVEQISRHAPGDTVRLTIVRDGRQQEVTVTLGSWPAEAP</sequence>
<dbReference type="InterPro" id="IPR001940">
    <property type="entry name" value="Peptidase_S1C"/>
</dbReference>
<evidence type="ECO:0000313" key="6">
    <source>
        <dbReference type="EMBL" id="MCM8749584.1"/>
    </source>
</evidence>
<dbReference type="EMBL" id="JAMSLR010000007">
    <property type="protein sequence ID" value="MCM8749584.1"/>
    <property type="molecule type" value="Genomic_DNA"/>
</dbReference>
<keyword evidence="4" id="KW-0472">Membrane</keyword>
<keyword evidence="4" id="KW-1133">Transmembrane helix</keyword>
<keyword evidence="1" id="KW-0645">Protease</keyword>
<dbReference type="SUPFAM" id="SSF50156">
    <property type="entry name" value="PDZ domain-like"/>
    <property type="match status" value="1"/>
</dbReference>
<dbReference type="PRINTS" id="PR00834">
    <property type="entry name" value="PROTEASES2C"/>
</dbReference>
<proteinExistence type="predicted"/>
<dbReference type="CDD" id="cd06779">
    <property type="entry name" value="cpPDZ_Deg_HtrA-like"/>
    <property type="match status" value="1"/>
</dbReference>
<feature type="domain" description="PDZ" evidence="5">
    <location>
        <begin position="296"/>
        <end position="384"/>
    </location>
</feature>
<evidence type="ECO:0000259" key="5">
    <source>
        <dbReference type="PROSITE" id="PS50106"/>
    </source>
</evidence>
<dbReference type="RefSeq" id="WP_284057366.1">
    <property type="nucleotide sequence ID" value="NZ_JAMSLR010000007.1"/>
</dbReference>
<organism evidence="6 7">
    <name type="scientific">Thermalbibacter longus</name>
    <dbReference type="NCBI Taxonomy" id="2951981"/>
    <lineage>
        <taxon>Bacteria</taxon>
        <taxon>Pseudomonadati</taxon>
        <taxon>Thermomicrobiota</taxon>
        <taxon>Thermomicrobia</taxon>
        <taxon>Thermomicrobiales</taxon>
        <taxon>Thermomicrobiaceae</taxon>
        <taxon>Thermalbibacter</taxon>
    </lineage>
</organism>
<evidence type="ECO:0000313" key="7">
    <source>
        <dbReference type="Proteomes" id="UP001165306"/>
    </source>
</evidence>